<reference evidence="3" key="1">
    <citation type="journal article" date="2019" name="Int. J. Syst. Evol. Microbiol.">
        <title>The Global Catalogue of Microorganisms (GCM) 10K type strain sequencing project: providing services to taxonomists for standard genome sequencing and annotation.</title>
        <authorList>
            <consortium name="The Broad Institute Genomics Platform"/>
            <consortium name="The Broad Institute Genome Sequencing Center for Infectious Disease"/>
            <person name="Wu L."/>
            <person name="Ma J."/>
        </authorList>
    </citation>
    <scope>NUCLEOTIDE SEQUENCE [LARGE SCALE GENOMIC DNA]</scope>
    <source>
        <strain evidence="3">JCM 17687</strain>
    </source>
</reference>
<gene>
    <name evidence="2" type="ORF">GCM10023258_37060</name>
</gene>
<protein>
    <submittedName>
        <fullName evidence="2">Uncharacterized protein</fullName>
    </submittedName>
</protein>
<dbReference type="Proteomes" id="UP001500427">
    <property type="component" value="Unassembled WGS sequence"/>
</dbReference>
<evidence type="ECO:0000256" key="1">
    <source>
        <dbReference type="SAM" id="Phobius"/>
    </source>
</evidence>
<dbReference type="RefSeq" id="WP_345509008.1">
    <property type="nucleotide sequence ID" value="NZ_BAABIW010000028.1"/>
</dbReference>
<accession>A0ABP9JLJ0</accession>
<evidence type="ECO:0000313" key="3">
    <source>
        <dbReference type="Proteomes" id="UP001500427"/>
    </source>
</evidence>
<comment type="caution">
    <text evidence="2">The sequence shown here is derived from an EMBL/GenBank/DDBJ whole genome shotgun (WGS) entry which is preliminary data.</text>
</comment>
<organism evidence="2 3">
    <name type="scientific">Terrabacter aeriphilus</name>
    <dbReference type="NCBI Taxonomy" id="515662"/>
    <lineage>
        <taxon>Bacteria</taxon>
        <taxon>Bacillati</taxon>
        <taxon>Actinomycetota</taxon>
        <taxon>Actinomycetes</taxon>
        <taxon>Micrococcales</taxon>
        <taxon>Intrasporangiaceae</taxon>
        <taxon>Terrabacter</taxon>
    </lineage>
</organism>
<keyword evidence="1" id="KW-0472">Membrane</keyword>
<evidence type="ECO:0000313" key="2">
    <source>
        <dbReference type="EMBL" id="GAA5035327.1"/>
    </source>
</evidence>
<sequence>MDNQNGKFLESVQGWASGREAMLEVGASVVAAVGALLAAVFSGLALFLSYHRDDRKWARDTLVEAFSMTLDLHMKGFSDTHKYLSRTTTVKGWALAPQITEEDLWAHHAKCQESLVRLRFLASIRSYDAVFAVHQVYDEILSLTKSPAAPEMVAKLDKLQTEFSVACQTFVVSARSDLHLPGKASNQWLSPSGESIRL</sequence>
<dbReference type="EMBL" id="BAABIW010000028">
    <property type="protein sequence ID" value="GAA5035327.1"/>
    <property type="molecule type" value="Genomic_DNA"/>
</dbReference>
<keyword evidence="3" id="KW-1185">Reference proteome</keyword>
<proteinExistence type="predicted"/>
<name>A0ABP9JLJ0_9MICO</name>
<feature type="transmembrane region" description="Helical" evidence="1">
    <location>
        <begin position="25"/>
        <end position="50"/>
    </location>
</feature>
<keyword evidence="1" id="KW-0812">Transmembrane</keyword>
<keyword evidence="1" id="KW-1133">Transmembrane helix</keyword>